<sequence>MVLKIGIEQIPRKLWEWVEWDENWISANHINNGEPDQTHKIPKSKKNFNYGFNDFVMVECTPELAYQVTGVWSRNAELPPKHPRAWMRRSDNENNGTEGFWKHRSGYTTMAYGWGKHSDVLDSTCTTNQYCDIEGPEPDYMHDEAFVKLIPLLIPGGLAKNDTFWIDLNKGVRALYFPARYQYSDDYPEDAAYAKISFVENSARNLIDAEPLIFGNTLSKAWFDTAIDLVDINRKTAETIALDKKHHVGAYSFDSTIIINVPAFIEASYWVSINDSSRAKPHDAIYLAKSASIKATRLPESDSWDKWRLPPEYYQWRLHTMPLMHSYSGDIGRQDQLNLQEAATSKVSGEMDLFLNIILFAASLVPYVGPLVSTLGGQVLENMKDLRTDSSDEEASAAGISAGVWNSLPGEAKEKVVQKLAKTATTMLKTLHR</sequence>
<proteinExistence type="predicted"/>
<comment type="caution">
    <text evidence="1">The sequence shown here is derived from an EMBL/GenBank/DDBJ whole genome shotgun (WGS) entry which is preliminary data.</text>
</comment>
<dbReference type="EMBL" id="MU006705">
    <property type="protein sequence ID" value="KAF2631253.1"/>
    <property type="molecule type" value="Genomic_DNA"/>
</dbReference>
<reference evidence="1" key="1">
    <citation type="journal article" date="2020" name="Stud. Mycol.">
        <title>101 Dothideomycetes genomes: a test case for predicting lifestyles and emergence of pathogens.</title>
        <authorList>
            <person name="Haridas S."/>
            <person name="Albert R."/>
            <person name="Binder M."/>
            <person name="Bloem J."/>
            <person name="Labutti K."/>
            <person name="Salamov A."/>
            <person name="Andreopoulos B."/>
            <person name="Baker S."/>
            <person name="Barry K."/>
            <person name="Bills G."/>
            <person name="Bluhm B."/>
            <person name="Cannon C."/>
            <person name="Castanera R."/>
            <person name="Culley D."/>
            <person name="Daum C."/>
            <person name="Ezra D."/>
            <person name="Gonzalez J."/>
            <person name="Henrissat B."/>
            <person name="Kuo A."/>
            <person name="Liang C."/>
            <person name="Lipzen A."/>
            <person name="Lutzoni F."/>
            <person name="Magnuson J."/>
            <person name="Mondo S."/>
            <person name="Nolan M."/>
            <person name="Ohm R."/>
            <person name="Pangilinan J."/>
            <person name="Park H.-J."/>
            <person name="Ramirez L."/>
            <person name="Alfaro M."/>
            <person name="Sun H."/>
            <person name="Tritt A."/>
            <person name="Yoshinaga Y."/>
            <person name="Zwiers L.-H."/>
            <person name="Turgeon B."/>
            <person name="Goodwin S."/>
            <person name="Spatafora J."/>
            <person name="Crous P."/>
            <person name="Grigoriev I."/>
        </authorList>
    </citation>
    <scope>NUCLEOTIDE SEQUENCE</scope>
    <source>
        <strain evidence="1">CBS 525.71</strain>
    </source>
</reference>
<evidence type="ECO:0000313" key="2">
    <source>
        <dbReference type="Proteomes" id="UP000799754"/>
    </source>
</evidence>
<keyword evidence="2" id="KW-1185">Reference proteome</keyword>
<accession>A0ACB6SD46</accession>
<protein>
    <submittedName>
        <fullName evidence="1">Uncharacterized protein</fullName>
    </submittedName>
</protein>
<organism evidence="1 2">
    <name type="scientific">Macroventuria anomochaeta</name>
    <dbReference type="NCBI Taxonomy" id="301207"/>
    <lineage>
        <taxon>Eukaryota</taxon>
        <taxon>Fungi</taxon>
        <taxon>Dikarya</taxon>
        <taxon>Ascomycota</taxon>
        <taxon>Pezizomycotina</taxon>
        <taxon>Dothideomycetes</taxon>
        <taxon>Pleosporomycetidae</taxon>
        <taxon>Pleosporales</taxon>
        <taxon>Pleosporineae</taxon>
        <taxon>Didymellaceae</taxon>
        <taxon>Macroventuria</taxon>
    </lineage>
</organism>
<dbReference type="Proteomes" id="UP000799754">
    <property type="component" value="Unassembled WGS sequence"/>
</dbReference>
<gene>
    <name evidence="1" type="ORF">BU25DRAFT_481821</name>
</gene>
<name>A0ACB6SD46_9PLEO</name>
<evidence type="ECO:0000313" key="1">
    <source>
        <dbReference type="EMBL" id="KAF2631253.1"/>
    </source>
</evidence>